<sequence length="258" mass="28401">MSDITIKVPLIQSDTKKKHCHRRNKQSLTKLYITSGICFFFMIVEIIGGLLANSLAIMTDAAHMFSDLSGFAISIASLYIAVRPASMIMSYGYHRAEIIGAVISVALIWGLTIWLVYEAIERIQSPGIVDGWIMMITALIGLLSNIVMGVILHSSHSHSDISTGHDHAHEEDVNIKAATLHVLGDLIQSIGVIIAAAIILWNPDWSIADPICTFVFSILVTFTTFPIIKKCIGILMEGSPIDIDVDAMYMELLSVWFI</sequence>
<gene>
    <name evidence="8" type="ORF">BSTOLATCC_MIC20925</name>
</gene>
<evidence type="ECO:0000256" key="3">
    <source>
        <dbReference type="ARBA" id="ARBA00022906"/>
    </source>
</evidence>
<dbReference type="InterPro" id="IPR027469">
    <property type="entry name" value="Cation_efflux_TMD_sf"/>
</dbReference>
<dbReference type="GO" id="GO:0005385">
    <property type="term" value="F:zinc ion transmembrane transporter activity"/>
    <property type="evidence" value="ECO:0007669"/>
    <property type="project" value="TreeGrafter"/>
</dbReference>
<keyword evidence="5 6" id="KW-0472">Membrane</keyword>
<evidence type="ECO:0000256" key="2">
    <source>
        <dbReference type="ARBA" id="ARBA00022692"/>
    </source>
</evidence>
<feature type="transmembrane region" description="Helical" evidence="6">
    <location>
        <begin position="182"/>
        <end position="201"/>
    </location>
</feature>
<dbReference type="EMBL" id="CAJZBQ010000020">
    <property type="protein sequence ID" value="CAG9318451.1"/>
    <property type="molecule type" value="Genomic_DNA"/>
</dbReference>
<reference evidence="8" key="1">
    <citation type="submission" date="2021-09" db="EMBL/GenBank/DDBJ databases">
        <authorList>
            <consortium name="AG Swart"/>
            <person name="Singh M."/>
            <person name="Singh A."/>
            <person name="Seah K."/>
            <person name="Emmerich C."/>
        </authorList>
    </citation>
    <scope>NUCLEOTIDE SEQUENCE</scope>
    <source>
        <strain evidence="8">ATCC30299</strain>
    </source>
</reference>
<feature type="transmembrane region" description="Helical" evidence="6">
    <location>
        <begin position="98"/>
        <end position="120"/>
    </location>
</feature>
<proteinExistence type="predicted"/>
<evidence type="ECO:0000259" key="7">
    <source>
        <dbReference type="Pfam" id="PF01545"/>
    </source>
</evidence>
<dbReference type="GO" id="GO:0005886">
    <property type="term" value="C:plasma membrane"/>
    <property type="evidence" value="ECO:0007669"/>
    <property type="project" value="TreeGrafter"/>
</dbReference>
<keyword evidence="3" id="KW-0406">Ion transport</keyword>
<protein>
    <recommendedName>
        <fullName evidence="7">Cation efflux protein transmembrane domain-containing protein</fullName>
    </recommendedName>
</protein>
<evidence type="ECO:0000256" key="6">
    <source>
        <dbReference type="SAM" id="Phobius"/>
    </source>
</evidence>
<keyword evidence="4 6" id="KW-1133">Transmembrane helix</keyword>
<dbReference type="PANTHER" id="PTHR11562:SF17">
    <property type="entry name" value="RE54080P-RELATED"/>
    <property type="match status" value="1"/>
</dbReference>
<organism evidence="8 9">
    <name type="scientific">Blepharisma stoltei</name>
    <dbReference type="NCBI Taxonomy" id="1481888"/>
    <lineage>
        <taxon>Eukaryota</taxon>
        <taxon>Sar</taxon>
        <taxon>Alveolata</taxon>
        <taxon>Ciliophora</taxon>
        <taxon>Postciliodesmatophora</taxon>
        <taxon>Heterotrichea</taxon>
        <taxon>Heterotrichida</taxon>
        <taxon>Blepharismidae</taxon>
        <taxon>Blepharisma</taxon>
    </lineage>
</organism>
<feature type="transmembrane region" description="Helical" evidence="6">
    <location>
        <begin position="132"/>
        <end position="152"/>
    </location>
</feature>
<dbReference type="InterPro" id="IPR058533">
    <property type="entry name" value="Cation_efflux_TM"/>
</dbReference>
<evidence type="ECO:0000256" key="4">
    <source>
        <dbReference type="ARBA" id="ARBA00022989"/>
    </source>
</evidence>
<feature type="transmembrane region" description="Helical" evidence="6">
    <location>
        <begin position="68"/>
        <end position="86"/>
    </location>
</feature>
<keyword evidence="3" id="KW-0864">Zinc transport</keyword>
<feature type="transmembrane region" description="Helical" evidence="6">
    <location>
        <begin position="31"/>
        <end position="56"/>
    </location>
</feature>
<keyword evidence="9" id="KW-1185">Reference proteome</keyword>
<dbReference type="PANTHER" id="PTHR11562">
    <property type="entry name" value="CATION EFFLUX PROTEIN/ ZINC TRANSPORTER"/>
    <property type="match status" value="1"/>
</dbReference>
<dbReference type="SUPFAM" id="SSF161111">
    <property type="entry name" value="Cation efflux protein transmembrane domain-like"/>
    <property type="match status" value="1"/>
</dbReference>
<dbReference type="InterPro" id="IPR002524">
    <property type="entry name" value="Cation_efflux"/>
</dbReference>
<dbReference type="Proteomes" id="UP001162131">
    <property type="component" value="Unassembled WGS sequence"/>
</dbReference>
<dbReference type="Gene3D" id="1.20.1510.10">
    <property type="entry name" value="Cation efflux protein transmembrane domain"/>
    <property type="match status" value="1"/>
</dbReference>
<evidence type="ECO:0000313" key="9">
    <source>
        <dbReference type="Proteomes" id="UP001162131"/>
    </source>
</evidence>
<evidence type="ECO:0000256" key="5">
    <source>
        <dbReference type="ARBA" id="ARBA00023136"/>
    </source>
</evidence>
<comment type="caution">
    <text evidence="8">The sequence shown here is derived from an EMBL/GenBank/DDBJ whole genome shotgun (WGS) entry which is preliminary data.</text>
</comment>
<comment type="subcellular location">
    <subcellularLocation>
        <location evidence="1">Membrane</location>
        <topology evidence="1">Multi-pass membrane protein</topology>
    </subcellularLocation>
</comment>
<dbReference type="Pfam" id="PF01545">
    <property type="entry name" value="Cation_efflux"/>
    <property type="match status" value="1"/>
</dbReference>
<evidence type="ECO:0000256" key="1">
    <source>
        <dbReference type="ARBA" id="ARBA00004141"/>
    </source>
</evidence>
<dbReference type="NCBIfam" id="TIGR01297">
    <property type="entry name" value="CDF"/>
    <property type="match status" value="1"/>
</dbReference>
<dbReference type="AlphaFoldDB" id="A0AAU9J289"/>
<accession>A0AAU9J289</accession>
<feature type="transmembrane region" description="Helical" evidence="6">
    <location>
        <begin position="207"/>
        <end position="228"/>
    </location>
</feature>
<keyword evidence="3" id="KW-0862">Zinc</keyword>
<name>A0AAU9J289_9CILI</name>
<dbReference type="InterPro" id="IPR050681">
    <property type="entry name" value="CDF/SLC30A"/>
</dbReference>
<keyword evidence="2 6" id="KW-0812">Transmembrane</keyword>
<keyword evidence="3" id="KW-0813">Transport</keyword>
<feature type="domain" description="Cation efflux protein transmembrane" evidence="7">
    <location>
        <begin position="33"/>
        <end position="236"/>
    </location>
</feature>
<evidence type="ECO:0000313" key="8">
    <source>
        <dbReference type="EMBL" id="CAG9318451.1"/>
    </source>
</evidence>